<accession>A0A395M5R8</accession>
<dbReference type="GO" id="GO:0009055">
    <property type="term" value="F:electron transfer activity"/>
    <property type="evidence" value="ECO:0007669"/>
    <property type="project" value="InterPro"/>
</dbReference>
<evidence type="ECO:0000259" key="5">
    <source>
        <dbReference type="PROSITE" id="PS51007"/>
    </source>
</evidence>
<protein>
    <submittedName>
        <fullName evidence="6">Cytochrome c</fullName>
    </submittedName>
</protein>
<evidence type="ECO:0000313" key="6">
    <source>
        <dbReference type="EMBL" id="RFM25294.1"/>
    </source>
</evidence>
<dbReference type="EMBL" id="PHFL01000007">
    <property type="protein sequence ID" value="RFM25294.1"/>
    <property type="molecule type" value="Genomic_DNA"/>
</dbReference>
<dbReference type="PANTHER" id="PTHR40394">
    <property type="entry name" value="LIPOPROTEIN-RELATED"/>
    <property type="match status" value="1"/>
</dbReference>
<dbReference type="InterPro" id="IPR036909">
    <property type="entry name" value="Cyt_c-like_dom_sf"/>
</dbReference>
<proteinExistence type="predicted"/>
<evidence type="ECO:0000313" key="7">
    <source>
        <dbReference type="Proteomes" id="UP000266389"/>
    </source>
</evidence>
<dbReference type="AlphaFoldDB" id="A0A395M5R8"/>
<evidence type="ECO:0000256" key="4">
    <source>
        <dbReference type="PROSITE-ProRule" id="PRU00433"/>
    </source>
</evidence>
<dbReference type="InterPro" id="IPR009056">
    <property type="entry name" value="Cyt_c-like_dom"/>
</dbReference>
<name>A0A395M5R8_9BACT</name>
<feature type="domain" description="Cytochrome c" evidence="5">
    <location>
        <begin position="102"/>
        <end position="192"/>
    </location>
</feature>
<dbReference type="SUPFAM" id="SSF46626">
    <property type="entry name" value="Cytochrome c"/>
    <property type="match status" value="1"/>
</dbReference>
<keyword evidence="1 4" id="KW-0349">Heme</keyword>
<evidence type="ECO:0000256" key="2">
    <source>
        <dbReference type="ARBA" id="ARBA00022723"/>
    </source>
</evidence>
<evidence type="ECO:0000256" key="3">
    <source>
        <dbReference type="ARBA" id="ARBA00023004"/>
    </source>
</evidence>
<dbReference type="PROSITE" id="PS51007">
    <property type="entry name" value="CYTC"/>
    <property type="match status" value="1"/>
</dbReference>
<keyword evidence="3 4" id="KW-0408">Iron</keyword>
<dbReference type="Proteomes" id="UP000266389">
    <property type="component" value="Unassembled WGS sequence"/>
</dbReference>
<gene>
    <name evidence="6" type="ORF">D0433_01335</name>
</gene>
<keyword evidence="2 4" id="KW-0479">Metal-binding</keyword>
<dbReference type="GO" id="GO:0046872">
    <property type="term" value="F:metal ion binding"/>
    <property type="evidence" value="ECO:0007669"/>
    <property type="project" value="UniProtKB-KW"/>
</dbReference>
<organism evidence="6 7">
    <name type="scientific">Candidatus Thermochlorobacter aerophilus</name>
    <dbReference type="NCBI Taxonomy" id="1868324"/>
    <lineage>
        <taxon>Bacteria</taxon>
        <taxon>Pseudomonadati</taxon>
        <taxon>Chlorobiota</taxon>
        <taxon>Chlorobiia</taxon>
        <taxon>Chlorobiales</taxon>
        <taxon>Candidatus Thermochlorobacteriaceae</taxon>
        <taxon>Candidatus Thermochlorobacter</taxon>
    </lineage>
</organism>
<dbReference type="GO" id="GO:0020037">
    <property type="term" value="F:heme binding"/>
    <property type="evidence" value="ECO:0007669"/>
    <property type="project" value="InterPro"/>
</dbReference>
<dbReference type="Gene3D" id="1.10.760.10">
    <property type="entry name" value="Cytochrome c-like domain"/>
    <property type="match status" value="1"/>
</dbReference>
<dbReference type="PANTHER" id="PTHR40394:SF2">
    <property type="entry name" value="QUINOL:CYTOCHROME C OXIDOREDUCTASE MEMBRANE PROTEIN"/>
    <property type="match status" value="1"/>
</dbReference>
<reference evidence="6 7" key="1">
    <citation type="journal article" date="2011" name="ISME J.">
        <title>Community ecology of hot spring cyanobacterial mats: predominant populations and their functional potential.</title>
        <authorList>
            <person name="Klatt C.G."/>
            <person name="Wood J.M."/>
            <person name="Rusch D.B."/>
            <person name="Bateson M.M."/>
            <person name="Hamamura N."/>
            <person name="Heidelberg J.F."/>
            <person name="Grossman A.R."/>
            <person name="Bhaya D."/>
            <person name="Cohan F.M."/>
            <person name="Kuhl M."/>
            <person name="Bryant D.A."/>
            <person name="Ward D.M."/>
        </authorList>
    </citation>
    <scope>NUCLEOTIDE SEQUENCE [LARGE SCALE GENOMIC DNA]</scope>
    <source>
        <strain evidence="6">OS</strain>
    </source>
</reference>
<dbReference type="Pfam" id="PF13442">
    <property type="entry name" value="Cytochrome_CBB3"/>
    <property type="match status" value="1"/>
</dbReference>
<dbReference type="PROSITE" id="PS51257">
    <property type="entry name" value="PROKAR_LIPOPROTEIN"/>
    <property type="match status" value="1"/>
</dbReference>
<sequence>MSAKTSLMPALMMALAIIVLGGCGVRGLPSENPPIHPNPNMDTQEKMKPFRKSEFFADGLAMRIPVAGTVARGGLRENSIYYTGISKTGDTVKVMPVDITMELLQRGQQRYNIYCAPCHSRVGDGKGIVVERGIQNGYIVPATNLHEPRLLSAPDGHLYAVISNGIRNMSGYKHQISVADRWAIVAYVRALQRAQHASLADVPENVRKELIKQ</sequence>
<comment type="caution">
    <text evidence="6">The sequence shown here is derived from an EMBL/GenBank/DDBJ whole genome shotgun (WGS) entry which is preliminary data.</text>
</comment>
<evidence type="ECO:0000256" key="1">
    <source>
        <dbReference type="ARBA" id="ARBA00022617"/>
    </source>
</evidence>